<comment type="catalytic activity">
    <reaction evidence="14">
        <text>a CDP-1,2-diacyl-sn-glycerol + a 1,2-diacyl-sn-glycero-3-phospho-(1'-sn-glycerol) = a cardiolipin + CMP + H(+)</text>
        <dbReference type="Rhea" id="RHEA:32931"/>
        <dbReference type="ChEBI" id="CHEBI:15378"/>
        <dbReference type="ChEBI" id="CHEBI:58332"/>
        <dbReference type="ChEBI" id="CHEBI:60377"/>
        <dbReference type="ChEBI" id="CHEBI:62237"/>
        <dbReference type="ChEBI" id="CHEBI:64716"/>
        <dbReference type="EC" id="2.7.8.41"/>
    </reaction>
</comment>
<dbReference type="InterPro" id="IPR050324">
    <property type="entry name" value="CDP-alcohol_PTase-I"/>
</dbReference>
<dbReference type="GO" id="GO:0005743">
    <property type="term" value="C:mitochondrial inner membrane"/>
    <property type="evidence" value="ECO:0007669"/>
    <property type="project" value="UniProtKB-SubCell"/>
</dbReference>
<keyword evidence="6" id="KW-0999">Mitochondrion inner membrane</keyword>
<dbReference type="AlphaFoldDB" id="A0AAN7ZV20"/>
<keyword evidence="8" id="KW-0443">Lipid metabolism</keyword>
<keyword evidence="4" id="KW-0808">Transferase</keyword>
<evidence type="ECO:0000256" key="3">
    <source>
        <dbReference type="ARBA" id="ARBA00022516"/>
    </source>
</evidence>
<dbReference type="PANTHER" id="PTHR14269">
    <property type="entry name" value="CDP-DIACYLGLYCEROL--GLYCEROL-3-PHOSPHATE 3-PHOSPHATIDYLTRANSFERASE-RELATED"/>
    <property type="match status" value="1"/>
</dbReference>
<evidence type="ECO:0000256" key="9">
    <source>
        <dbReference type="ARBA" id="ARBA00023128"/>
    </source>
</evidence>
<dbReference type="InterPro" id="IPR000462">
    <property type="entry name" value="CDP-OH_P_trans"/>
</dbReference>
<comment type="similarity">
    <text evidence="2">Belongs to the CDP-alcohol phosphatidyltransferase class-I family.</text>
</comment>
<evidence type="ECO:0000256" key="11">
    <source>
        <dbReference type="ARBA" id="ARBA00023209"/>
    </source>
</evidence>
<evidence type="ECO:0000256" key="10">
    <source>
        <dbReference type="ARBA" id="ARBA00023136"/>
    </source>
</evidence>
<keyword evidence="10 15" id="KW-0472">Membrane</keyword>
<evidence type="ECO:0000256" key="8">
    <source>
        <dbReference type="ARBA" id="ARBA00023098"/>
    </source>
</evidence>
<dbReference type="Proteomes" id="UP001329430">
    <property type="component" value="Chromosome 2"/>
</dbReference>
<evidence type="ECO:0000256" key="14">
    <source>
        <dbReference type="ARBA" id="ARBA00047433"/>
    </source>
</evidence>
<evidence type="ECO:0000313" key="16">
    <source>
        <dbReference type="EMBL" id="KAK5648966.1"/>
    </source>
</evidence>
<keyword evidence="11" id="KW-0594">Phospholipid biosynthesis</keyword>
<dbReference type="Pfam" id="PF01066">
    <property type="entry name" value="CDP-OH_P_transf"/>
    <property type="match status" value="1"/>
</dbReference>
<dbReference type="GO" id="GO:0043337">
    <property type="term" value="F:cardiolipin synthase (CMP-forming)"/>
    <property type="evidence" value="ECO:0007669"/>
    <property type="project" value="UniProtKB-EC"/>
</dbReference>
<dbReference type="FunFam" id="1.20.120.1760:FF:000005">
    <property type="entry name" value="Cardiolipin synthase 1"/>
    <property type="match status" value="1"/>
</dbReference>
<feature type="transmembrane region" description="Helical" evidence="15">
    <location>
        <begin position="301"/>
        <end position="319"/>
    </location>
</feature>
<comment type="subcellular location">
    <subcellularLocation>
        <location evidence="1">Mitochondrion inner membrane</location>
        <topology evidence="1">Multi-pass membrane protein</topology>
    </subcellularLocation>
</comment>
<keyword evidence="3" id="KW-0444">Lipid biosynthesis</keyword>
<dbReference type="InterPro" id="IPR043130">
    <property type="entry name" value="CDP-OH_PTrfase_TM_dom"/>
</dbReference>
<dbReference type="EMBL" id="JAVRBK010000002">
    <property type="protein sequence ID" value="KAK5648966.1"/>
    <property type="molecule type" value="Genomic_DNA"/>
</dbReference>
<evidence type="ECO:0000256" key="7">
    <source>
        <dbReference type="ARBA" id="ARBA00022989"/>
    </source>
</evidence>
<sequence>MIMNSLKSCTILHRLCQTRIRDCCDIFLINYNPKVNFAYFRMNKYLRNVKRYNILRNAQKLKFRSLSTPHNKRESRLDAKDVKKEIQSYIKQKQIKLKATEQKIKVCSETLRKDFVETKNKVKEKVGEVIERENIYTIPNFLCVSRILLSPYLGVLIIQAEFDIALGLLGVAAVTDLLDGWIARTWTSQSSIMGSFLDPMADKVLIATLFLSLTYADLIPLILTGLILFRDVLLVAAALAVRYKSLPPPRTVGQFFDISHATVQIKPTIISKVNTGVQLALVGSTLAAPVFHYVGHPVLQSLWYITAATTIAGGLSYILSKDTYKIIKKDNRNKK</sequence>
<keyword evidence="17" id="KW-1185">Reference proteome</keyword>
<keyword evidence="5 15" id="KW-0812">Transmembrane</keyword>
<evidence type="ECO:0000256" key="2">
    <source>
        <dbReference type="ARBA" id="ARBA00010441"/>
    </source>
</evidence>
<feature type="transmembrane region" description="Helical" evidence="15">
    <location>
        <begin position="204"/>
        <end position="229"/>
    </location>
</feature>
<evidence type="ECO:0000256" key="1">
    <source>
        <dbReference type="ARBA" id="ARBA00004448"/>
    </source>
</evidence>
<organism evidence="16 17">
    <name type="scientific">Pyrocoelia pectoralis</name>
    <dbReference type="NCBI Taxonomy" id="417401"/>
    <lineage>
        <taxon>Eukaryota</taxon>
        <taxon>Metazoa</taxon>
        <taxon>Ecdysozoa</taxon>
        <taxon>Arthropoda</taxon>
        <taxon>Hexapoda</taxon>
        <taxon>Insecta</taxon>
        <taxon>Pterygota</taxon>
        <taxon>Neoptera</taxon>
        <taxon>Endopterygota</taxon>
        <taxon>Coleoptera</taxon>
        <taxon>Polyphaga</taxon>
        <taxon>Elateriformia</taxon>
        <taxon>Elateroidea</taxon>
        <taxon>Lampyridae</taxon>
        <taxon>Lampyrinae</taxon>
        <taxon>Pyrocoelia</taxon>
    </lineage>
</organism>
<dbReference type="GO" id="GO:0032049">
    <property type="term" value="P:cardiolipin biosynthetic process"/>
    <property type="evidence" value="ECO:0007669"/>
    <property type="project" value="TreeGrafter"/>
</dbReference>
<keyword evidence="12" id="KW-1208">Phospholipid metabolism</keyword>
<evidence type="ECO:0000256" key="13">
    <source>
        <dbReference type="ARBA" id="ARBA00039001"/>
    </source>
</evidence>
<gene>
    <name evidence="16" type="ORF">RI129_003858</name>
</gene>
<evidence type="ECO:0000256" key="15">
    <source>
        <dbReference type="SAM" id="Phobius"/>
    </source>
</evidence>
<evidence type="ECO:0000313" key="17">
    <source>
        <dbReference type="Proteomes" id="UP001329430"/>
    </source>
</evidence>
<name>A0AAN7ZV20_9COLE</name>
<dbReference type="PANTHER" id="PTHR14269:SF60">
    <property type="entry name" value="CARDIOLIPIN SYNTHASE (CMP-FORMING)"/>
    <property type="match status" value="1"/>
</dbReference>
<protein>
    <recommendedName>
        <fullName evidence="13">cardiolipin synthase (CMP-forming)</fullName>
        <ecNumber evidence="13">2.7.8.41</ecNumber>
    </recommendedName>
</protein>
<evidence type="ECO:0000256" key="4">
    <source>
        <dbReference type="ARBA" id="ARBA00022679"/>
    </source>
</evidence>
<evidence type="ECO:0000256" key="5">
    <source>
        <dbReference type="ARBA" id="ARBA00022692"/>
    </source>
</evidence>
<keyword evidence="7 15" id="KW-1133">Transmembrane helix</keyword>
<comment type="caution">
    <text evidence="16">The sequence shown here is derived from an EMBL/GenBank/DDBJ whole genome shotgun (WGS) entry which is preliminary data.</text>
</comment>
<evidence type="ECO:0000256" key="12">
    <source>
        <dbReference type="ARBA" id="ARBA00023264"/>
    </source>
</evidence>
<keyword evidence="9" id="KW-0496">Mitochondrion</keyword>
<proteinExistence type="inferred from homology"/>
<reference evidence="16 17" key="1">
    <citation type="journal article" date="2024" name="Insects">
        <title>An Improved Chromosome-Level Genome Assembly of the Firefly Pyrocoelia pectoralis.</title>
        <authorList>
            <person name="Fu X."/>
            <person name="Meyer-Rochow V.B."/>
            <person name="Ballantyne L."/>
            <person name="Zhu X."/>
        </authorList>
    </citation>
    <scope>NUCLEOTIDE SEQUENCE [LARGE SCALE GENOMIC DNA]</scope>
    <source>
        <strain evidence="16">XCY_ONT2</strain>
    </source>
</reference>
<accession>A0AAN7ZV20</accession>
<dbReference type="Gene3D" id="1.20.120.1760">
    <property type="match status" value="1"/>
</dbReference>
<dbReference type="EC" id="2.7.8.41" evidence="13"/>
<evidence type="ECO:0000256" key="6">
    <source>
        <dbReference type="ARBA" id="ARBA00022792"/>
    </source>
</evidence>